<dbReference type="PIRSF" id="PIRSF003085">
    <property type="entry name" value="CMAS"/>
    <property type="match status" value="1"/>
</dbReference>
<evidence type="ECO:0000256" key="2">
    <source>
        <dbReference type="ARBA" id="ARBA00022603"/>
    </source>
</evidence>
<dbReference type="AlphaFoldDB" id="A0A165XIN7"/>
<keyword evidence="5" id="KW-0443">Lipid metabolism</keyword>
<evidence type="ECO:0000256" key="5">
    <source>
        <dbReference type="ARBA" id="ARBA00023098"/>
    </source>
</evidence>
<organism evidence="6 7">
    <name type="scientific">Pseudovibrio axinellae</name>
    <dbReference type="NCBI Taxonomy" id="989403"/>
    <lineage>
        <taxon>Bacteria</taxon>
        <taxon>Pseudomonadati</taxon>
        <taxon>Pseudomonadota</taxon>
        <taxon>Alphaproteobacteria</taxon>
        <taxon>Hyphomicrobiales</taxon>
        <taxon>Stappiaceae</taxon>
        <taxon>Pseudovibrio</taxon>
    </lineage>
</organism>
<reference evidence="6 7" key="1">
    <citation type="journal article" date="2016" name="Front. Microbiol.">
        <title>Comparative Genomic Analysis Reveals a Diverse Repertoire of Genes Involved in Prokaryote-Eukaryote Interactions within the Pseudovibrio Genus.</title>
        <authorList>
            <person name="Romano S."/>
            <person name="Fernandez-Guerra A."/>
            <person name="Reen F.J."/>
            <person name="Glockner F.O."/>
            <person name="Crowley S.P."/>
            <person name="O'Sullivan O."/>
            <person name="Cotter P.D."/>
            <person name="Adams C."/>
            <person name="Dobson A.D."/>
            <person name="O'Gara F."/>
        </authorList>
    </citation>
    <scope>NUCLEOTIDE SEQUENCE [LARGE SCALE GENOMIC DNA]</scope>
    <source>
        <strain evidence="6 7">Ad2</strain>
    </source>
</reference>
<dbReference type="PANTHER" id="PTHR43667">
    <property type="entry name" value="CYCLOPROPANE-FATTY-ACYL-PHOSPHOLIPID SYNTHASE"/>
    <property type="match status" value="1"/>
</dbReference>
<comment type="similarity">
    <text evidence="1">Belongs to the CFA/CMAS family.</text>
</comment>
<keyword evidence="7" id="KW-1185">Reference proteome</keyword>
<evidence type="ECO:0000256" key="1">
    <source>
        <dbReference type="ARBA" id="ARBA00010815"/>
    </source>
</evidence>
<dbReference type="InterPro" id="IPR029063">
    <property type="entry name" value="SAM-dependent_MTases_sf"/>
</dbReference>
<proteinExistence type="inferred from homology"/>
<dbReference type="STRING" id="989403.SAMN05421798_1104"/>
<keyword evidence="3 6" id="KW-0808">Transferase</keyword>
<gene>
    <name evidence="6" type="primary">cfa_3</name>
    <name evidence="6" type="ORF">PsAD2_03077</name>
</gene>
<dbReference type="EC" id="2.1.1.79" evidence="6"/>
<evidence type="ECO:0000256" key="3">
    <source>
        <dbReference type="ARBA" id="ARBA00022679"/>
    </source>
</evidence>
<evidence type="ECO:0000313" key="6">
    <source>
        <dbReference type="EMBL" id="KZL17739.1"/>
    </source>
</evidence>
<dbReference type="OrthoDB" id="9782855at2"/>
<name>A0A165XIN7_9HYPH</name>
<comment type="caution">
    <text evidence="6">The sequence shown here is derived from an EMBL/GenBank/DDBJ whole genome shotgun (WGS) entry which is preliminary data.</text>
</comment>
<dbReference type="Gene3D" id="3.40.50.150">
    <property type="entry name" value="Vaccinia Virus protein VP39"/>
    <property type="match status" value="1"/>
</dbReference>
<evidence type="ECO:0000256" key="4">
    <source>
        <dbReference type="ARBA" id="ARBA00022691"/>
    </source>
</evidence>
<dbReference type="Proteomes" id="UP000076577">
    <property type="component" value="Unassembled WGS sequence"/>
</dbReference>
<dbReference type="CDD" id="cd02440">
    <property type="entry name" value="AdoMet_MTases"/>
    <property type="match status" value="1"/>
</dbReference>
<dbReference type="InterPro" id="IPR003333">
    <property type="entry name" value="CMAS"/>
</dbReference>
<dbReference type="Pfam" id="PF02353">
    <property type="entry name" value="CMAS"/>
    <property type="match status" value="1"/>
</dbReference>
<dbReference type="PANTHER" id="PTHR43667:SF1">
    <property type="entry name" value="CYCLOPROPANE-FATTY-ACYL-PHOSPHOLIPID SYNTHASE"/>
    <property type="match status" value="1"/>
</dbReference>
<keyword evidence="2 6" id="KW-0489">Methyltransferase</keyword>
<dbReference type="GO" id="GO:0008825">
    <property type="term" value="F:cyclopropane-fatty-acyl-phospholipid synthase activity"/>
    <property type="evidence" value="ECO:0007669"/>
    <property type="project" value="UniProtKB-EC"/>
</dbReference>
<dbReference type="GO" id="GO:0008610">
    <property type="term" value="P:lipid biosynthetic process"/>
    <property type="evidence" value="ECO:0007669"/>
    <property type="project" value="InterPro"/>
</dbReference>
<evidence type="ECO:0000313" key="7">
    <source>
        <dbReference type="Proteomes" id="UP000076577"/>
    </source>
</evidence>
<dbReference type="SUPFAM" id="SSF53335">
    <property type="entry name" value="S-adenosyl-L-methionine-dependent methyltransferases"/>
    <property type="match status" value="1"/>
</dbReference>
<accession>A0A165XIN7</accession>
<protein>
    <submittedName>
        <fullName evidence="6">Cyclopropane-fatty-acyl-phospholipid synthase</fullName>
        <ecNumber evidence="6">2.1.1.79</ecNumber>
    </submittedName>
</protein>
<dbReference type="RefSeq" id="WP_068007614.1">
    <property type="nucleotide sequence ID" value="NZ_FOFM01000010.1"/>
</dbReference>
<dbReference type="PATRIC" id="fig|989403.3.peg.3296"/>
<dbReference type="EMBL" id="LMCB01000030">
    <property type="protein sequence ID" value="KZL17739.1"/>
    <property type="molecule type" value="Genomic_DNA"/>
</dbReference>
<sequence>MRLLSGLLRSFIKRGQMRVYDVKGALHSFGSGDDGPTVTIRLHDKKLYRSLFLNPELAAGEAYMNGTLTMEQGSSCYDFLFLFSINRAPLGAHPVQSLLRKGWKSLRRHQQKNSVERAKKQARHHYDLSTDLYRLFLEGGLNYSCAYYRSADDTLEDAQEAKLTHLVAKLDLKPGMRVLEIGGGWGSLAIRMAQAGAKVTSLNVSPEQVNIAKQRTIEAGLDDRVEFLLKDYREFEGKFDRVISVGMMEHVGIGHLDAYFAKVGECLSDNGFAVIHSIGRMTPPGTTGPFIRKYIFPGGYVPALSEVFASTERLGLWVCDAEVLRLHYYYTIRDWRGRFEARHEEVKALYDEKFCRMWEFYLCAVELGFLHGSNMVFQLMLSKERDAVPLLRDFTVDNERAMNSAKTPVQAG</sequence>
<dbReference type="GO" id="GO:0032259">
    <property type="term" value="P:methylation"/>
    <property type="evidence" value="ECO:0007669"/>
    <property type="project" value="UniProtKB-KW"/>
</dbReference>
<dbReference type="InterPro" id="IPR050723">
    <property type="entry name" value="CFA/CMAS"/>
</dbReference>
<keyword evidence="4" id="KW-0949">S-adenosyl-L-methionine</keyword>